<accession>A0A383WC49</accession>
<dbReference type="Proteomes" id="UP000256970">
    <property type="component" value="Unassembled WGS sequence"/>
</dbReference>
<feature type="region of interest" description="Disordered" evidence="1">
    <location>
        <begin position="521"/>
        <end position="566"/>
    </location>
</feature>
<protein>
    <submittedName>
        <fullName evidence="2">Uncharacterized protein</fullName>
    </submittedName>
</protein>
<proteinExistence type="predicted"/>
<feature type="compositionally biased region" description="Low complexity" evidence="1">
    <location>
        <begin position="653"/>
        <end position="662"/>
    </location>
</feature>
<gene>
    <name evidence="2" type="ORF">BQ4739_LOCUS15511</name>
    <name evidence="3" type="ORF">BQ4739_LOCUS16288</name>
</gene>
<evidence type="ECO:0000313" key="4">
    <source>
        <dbReference type="Proteomes" id="UP000256970"/>
    </source>
</evidence>
<evidence type="ECO:0000256" key="1">
    <source>
        <dbReference type="SAM" id="MobiDB-lite"/>
    </source>
</evidence>
<evidence type="ECO:0000313" key="2">
    <source>
        <dbReference type="EMBL" id="SZX75217.1"/>
    </source>
</evidence>
<dbReference type="PANTHER" id="PTHR34044:SF1">
    <property type="entry name" value="NUCLEAR PROTEIN"/>
    <property type="match status" value="1"/>
</dbReference>
<feature type="compositionally biased region" description="Low complexity" evidence="1">
    <location>
        <begin position="533"/>
        <end position="566"/>
    </location>
</feature>
<dbReference type="AlphaFoldDB" id="A0A383WC49"/>
<dbReference type="EMBL" id="FNXT01001245">
    <property type="protein sequence ID" value="SZX75918.1"/>
    <property type="molecule type" value="Genomic_DNA"/>
</dbReference>
<keyword evidence="4" id="KW-1185">Reference proteome</keyword>
<sequence length="752" mass="81837">MLSAGLTRVRPFVAAGNHGNVQHYYSRHTSGSGRSVQCSAEATMQQAFTIIGGGRVGQALADMGPGTDVIVRRGQPISGPPGPILVATRNDALDGIVDATPADRREDLVFLQNGMLQPWLDSRGLGDNTQVLVYFAVAKLGEKPTDGKTDVNPEGLTAAYGRHAEAVAARLAAGGLSCKVLARPAFTRAMLEKLVWISAFMLVGAKHKVTVGEVESQHTQEVSELIEELAAAGADALGVQLDSGVVERLNAYARSVAHFPTAVKEFEWRNGYFYGLTQQALQQGRPDPCPKHTAMLKEIAACSASGDLYMRLANTIFLSSGMLMKAAGSRLCGGAGTAQHHLNRPAAVAGLFRRPFGTALNHQASAGPVSSSSAALRHAHLDRQQRGRLFTTRAAYSEAPAADPASEGLAAAGDGQQPEYDPTLYDAQYVNYVSLTGTVMNINYNGNQCGFTMLLNKHTDPRAGAPPVFDSVRVYVAAEAASQLQEGQMFNVIARLAQDDQGNLMISGDELNLIRNPPPEELVASANYQPPSQQQQQQQYGRQQYNGEQQYGTNYQPPSQQQQSAAVAAGLPPLIRDVPGMPEYSDDPMESRWIDLFNNPNNYFDNRVTKRDRQPDFNSRAKDAENRRSGLWIDSKYTPQWVLDYLAPGGRSRNSSYSNSYGNQGGGGGDAYMPEEASSTKEAEWMELCNNYGNWWDNRANKMNPRAPDFKQKGRTGQEIALWISSRDTPQWVPAYIAARLPQPPPPRNQNY</sequence>
<feature type="region of interest" description="Disordered" evidence="1">
    <location>
        <begin position="653"/>
        <end position="674"/>
    </location>
</feature>
<reference evidence="2 4" key="1">
    <citation type="submission" date="2016-10" db="EMBL/GenBank/DDBJ databases">
        <authorList>
            <person name="Cai Z."/>
        </authorList>
    </citation>
    <scope>NUCLEOTIDE SEQUENCE [LARGE SCALE GENOMIC DNA]</scope>
</reference>
<dbReference type="EMBL" id="FNXT01001226">
    <property type="protein sequence ID" value="SZX75217.1"/>
    <property type="molecule type" value="Genomic_DNA"/>
</dbReference>
<organism evidence="2 4">
    <name type="scientific">Tetradesmus obliquus</name>
    <name type="common">Green alga</name>
    <name type="synonym">Acutodesmus obliquus</name>
    <dbReference type="NCBI Taxonomy" id="3088"/>
    <lineage>
        <taxon>Eukaryota</taxon>
        <taxon>Viridiplantae</taxon>
        <taxon>Chlorophyta</taxon>
        <taxon>core chlorophytes</taxon>
        <taxon>Chlorophyceae</taxon>
        <taxon>CS clade</taxon>
        <taxon>Sphaeropleales</taxon>
        <taxon>Scenedesmaceae</taxon>
        <taxon>Tetradesmus</taxon>
    </lineage>
</organism>
<dbReference type="PANTHER" id="PTHR34044">
    <property type="entry name" value="NUCLEAR PROTEIN"/>
    <property type="match status" value="1"/>
</dbReference>
<dbReference type="STRING" id="3088.A0A383WC49"/>
<evidence type="ECO:0000313" key="3">
    <source>
        <dbReference type="EMBL" id="SZX75918.1"/>
    </source>
</evidence>
<name>A0A383WC49_TETOB</name>